<dbReference type="PANTHER" id="PTHR43549:SF3">
    <property type="entry name" value="MULTIDRUG RESISTANCE PROTEIN YPNP-RELATED"/>
    <property type="match status" value="1"/>
</dbReference>
<dbReference type="KEGG" id="abut:Ami103574_01235"/>
<protein>
    <submittedName>
        <fullName evidence="8">MATE family efflux transporter</fullName>
    </submittedName>
</protein>
<feature type="transmembrane region" description="Helical" evidence="7">
    <location>
        <begin position="382"/>
        <end position="406"/>
    </location>
</feature>
<feature type="transmembrane region" description="Helical" evidence="7">
    <location>
        <begin position="320"/>
        <end position="343"/>
    </location>
</feature>
<dbReference type="InterPro" id="IPR002528">
    <property type="entry name" value="MATE_fam"/>
</dbReference>
<dbReference type="PIRSF" id="PIRSF006603">
    <property type="entry name" value="DinF"/>
    <property type="match status" value="1"/>
</dbReference>
<proteinExistence type="predicted"/>
<keyword evidence="2" id="KW-0813">Transport</keyword>
<dbReference type="InterPro" id="IPR052031">
    <property type="entry name" value="Membrane_Transporter-Flippase"/>
</dbReference>
<feature type="transmembrane region" description="Helical" evidence="7">
    <location>
        <begin position="168"/>
        <end position="187"/>
    </location>
</feature>
<dbReference type="NCBIfam" id="TIGR00797">
    <property type="entry name" value="matE"/>
    <property type="match status" value="1"/>
</dbReference>
<evidence type="ECO:0000256" key="3">
    <source>
        <dbReference type="ARBA" id="ARBA00022475"/>
    </source>
</evidence>
<keyword evidence="5 7" id="KW-1133">Transmembrane helix</keyword>
<feature type="transmembrane region" description="Helical" evidence="7">
    <location>
        <begin position="52"/>
        <end position="76"/>
    </location>
</feature>
<dbReference type="Proteomes" id="UP000466848">
    <property type="component" value="Chromosome"/>
</dbReference>
<keyword evidence="6 7" id="KW-0472">Membrane</keyword>
<dbReference type="Pfam" id="PF01554">
    <property type="entry name" value="MatE"/>
    <property type="match status" value="2"/>
</dbReference>
<organism evidence="8 9">
    <name type="scientific">Aminipila butyrica</name>
    <dbReference type="NCBI Taxonomy" id="433296"/>
    <lineage>
        <taxon>Bacteria</taxon>
        <taxon>Bacillati</taxon>
        <taxon>Bacillota</taxon>
        <taxon>Clostridia</taxon>
        <taxon>Peptostreptococcales</taxon>
        <taxon>Anaerovoracaceae</taxon>
        <taxon>Aminipila</taxon>
    </lineage>
</organism>
<dbReference type="EMBL" id="CP048649">
    <property type="protein sequence ID" value="QIB68012.1"/>
    <property type="molecule type" value="Genomic_DNA"/>
</dbReference>
<sequence>MKTNSLTEGNISKSILFFLIPILVSSLIQQLYSVVDLVLIGKFIGAEATAAVGASSLIITCLIGFFNGIAVGTNVVTAHIFGSSDRSSLKEIMQTVWTAGAIGGLLLMVVGLTLSPHFLKWMNTPHSILDTGVIYLRIYLLSLPAIVLYNLCSGILRAMGDSKSPMFFQVIGGLLNVVGCILMVAVWRKGVAGAATATFISQTVAALLILGHLHSKKQSVRLEFKVKGFNPILLKRILAIGIPSGVQAMIITFSIIILQSQINKFGVHVMAAFAAYYKIEMLIYLPILALGQALVSFVGQNHGAEQYERIKKGTSLSIRWGILMTACISALLLLQGPLVMRLFTDHQQVIFYGCQIMKVTFPFYFLYVIIECSSSEIRGRGEATIPMVITLFSFCVVRLTALVVLISQWHDIRGIAAVYPFSWAVAAGLMTFARLQMEKKEHKL</sequence>
<feature type="transmembrane region" description="Helical" evidence="7">
    <location>
        <begin position="233"/>
        <end position="261"/>
    </location>
</feature>
<reference evidence="8 9" key="1">
    <citation type="submission" date="2020-02" db="EMBL/GenBank/DDBJ databases">
        <authorList>
            <person name="Kim Y.B."/>
            <person name="Roh S.W."/>
        </authorList>
    </citation>
    <scope>NUCLEOTIDE SEQUENCE [LARGE SCALE GENOMIC DNA]</scope>
    <source>
        <strain evidence="8 9">DSM 103574</strain>
    </source>
</reference>
<dbReference type="InterPro" id="IPR048279">
    <property type="entry name" value="MdtK-like"/>
</dbReference>
<feature type="transmembrane region" description="Helical" evidence="7">
    <location>
        <begin position="412"/>
        <end position="433"/>
    </location>
</feature>
<accession>A0A858BRS4</accession>
<evidence type="ECO:0000256" key="1">
    <source>
        <dbReference type="ARBA" id="ARBA00004651"/>
    </source>
</evidence>
<feature type="transmembrane region" description="Helical" evidence="7">
    <location>
        <begin position="12"/>
        <end position="32"/>
    </location>
</feature>
<dbReference type="GO" id="GO:0005886">
    <property type="term" value="C:plasma membrane"/>
    <property type="evidence" value="ECO:0007669"/>
    <property type="project" value="UniProtKB-SubCell"/>
</dbReference>
<feature type="transmembrane region" description="Helical" evidence="7">
    <location>
        <begin position="349"/>
        <end position="370"/>
    </location>
</feature>
<comment type="subcellular location">
    <subcellularLocation>
        <location evidence="1">Cell membrane</location>
        <topology evidence="1">Multi-pass membrane protein</topology>
    </subcellularLocation>
</comment>
<gene>
    <name evidence="8" type="ORF">Ami103574_01235</name>
</gene>
<keyword evidence="4 7" id="KW-0812">Transmembrane</keyword>
<dbReference type="CDD" id="cd13138">
    <property type="entry name" value="MATE_yoeA_like"/>
    <property type="match status" value="1"/>
</dbReference>
<evidence type="ECO:0000313" key="8">
    <source>
        <dbReference type="EMBL" id="QIB68012.1"/>
    </source>
</evidence>
<name>A0A858BRS4_9FIRM</name>
<evidence type="ECO:0000256" key="6">
    <source>
        <dbReference type="ARBA" id="ARBA00023136"/>
    </source>
</evidence>
<dbReference type="PANTHER" id="PTHR43549">
    <property type="entry name" value="MULTIDRUG RESISTANCE PROTEIN YPNP-RELATED"/>
    <property type="match status" value="1"/>
</dbReference>
<dbReference type="AlphaFoldDB" id="A0A858BRS4"/>
<keyword evidence="9" id="KW-1185">Reference proteome</keyword>
<feature type="transmembrane region" description="Helical" evidence="7">
    <location>
        <begin position="96"/>
        <end position="114"/>
    </location>
</feature>
<feature type="transmembrane region" description="Helical" evidence="7">
    <location>
        <begin position="193"/>
        <end position="213"/>
    </location>
</feature>
<dbReference type="GO" id="GO:0015297">
    <property type="term" value="F:antiporter activity"/>
    <property type="evidence" value="ECO:0007669"/>
    <property type="project" value="InterPro"/>
</dbReference>
<evidence type="ECO:0000313" key="9">
    <source>
        <dbReference type="Proteomes" id="UP000466848"/>
    </source>
</evidence>
<dbReference type="GO" id="GO:0042910">
    <property type="term" value="F:xenobiotic transmembrane transporter activity"/>
    <property type="evidence" value="ECO:0007669"/>
    <property type="project" value="InterPro"/>
</dbReference>
<evidence type="ECO:0000256" key="7">
    <source>
        <dbReference type="SAM" id="Phobius"/>
    </source>
</evidence>
<feature type="transmembrane region" description="Helical" evidence="7">
    <location>
        <begin position="281"/>
        <end position="299"/>
    </location>
</feature>
<evidence type="ECO:0000256" key="5">
    <source>
        <dbReference type="ARBA" id="ARBA00022989"/>
    </source>
</evidence>
<evidence type="ECO:0000256" key="2">
    <source>
        <dbReference type="ARBA" id="ARBA00022448"/>
    </source>
</evidence>
<dbReference type="RefSeq" id="WP_163064932.1">
    <property type="nucleotide sequence ID" value="NZ_CP048649.1"/>
</dbReference>
<evidence type="ECO:0000256" key="4">
    <source>
        <dbReference type="ARBA" id="ARBA00022692"/>
    </source>
</evidence>
<feature type="transmembrane region" description="Helical" evidence="7">
    <location>
        <begin position="134"/>
        <end position="156"/>
    </location>
</feature>
<keyword evidence="3" id="KW-1003">Cell membrane</keyword>